<protein>
    <submittedName>
        <fullName evidence="1">Uncharacterized protein</fullName>
    </submittedName>
</protein>
<gene>
    <name evidence="1" type="ORF">METZ01_LOCUS396670</name>
</gene>
<name>A0A382VBA3_9ZZZZ</name>
<feature type="non-terminal residue" evidence="1">
    <location>
        <position position="46"/>
    </location>
</feature>
<proteinExistence type="predicted"/>
<dbReference type="AlphaFoldDB" id="A0A382VBA3"/>
<organism evidence="1">
    <name type="scientific">marine metagenome</name>
    <dbReference type="NCBI Taxonomy" id="408172"/>
    <lineage>
        <taxon>unclassified sequences</taxon>
        <taxon>metagenomes</taxon>
        <taxon>ecological metagenomes</taxon>
    </lineage>
</organism>
<evidence type="ECO:0000313" key="1">
    <source>
        <dbReference type="EMBL" id="SVD43816.1"/>
    </source>
</evidence>
<reference evidence="1" key="1">
    <citation type="submission" date="2018-05" db="EMBL/GenBank/DDBJ databases">
        <authorList>
            <person name="Lanie J.A."/>
            <person name="Ng W.-L."/>
            <person name="Kazmierczak K.M."/>
            <person name="Andrzejewski T.M."/>
            <person name="Davidsen T.M."/>
            <person name="Wayne K.J."/>
            <person name="Tettelin H."/>
            <person name="Glass J.I."/>
            <person name="Rusch D."/>
            <person name="Podicherti R."/>
            <person name="Tsui H.-C.T."/>
            <person name="Winkler M.E."/>
        </authorList>
    </citation>
    <scope>NUCLEOTIDE SEQUENCE</scope>
</reference>
<dbReference type="EMBL" id="UINC01150654">
    <property type="protein sequence ID" value="SVD43816.1"/>
    <property type="molecule type" value="Genomic_DNA"/>
</dbReference>
<sequence length="46" mass="4823">MAIAQSGVDDDGFQIVVFPQMAAMNAFQLQTATGKLKALITPTGPK</sequence>
<accession>A0A382VBA3</accession>